<evidence type="ECO:0000256" key="1">
    <source>
        <dbReference type="SAM" id="Coils"/>
    </source>
</evidence>
<feature type="signal peptide" evidence="2">
    <location>
        <begin position="1"/>
        <end position="22"/>
    </location>
</feature>
<dbReference type="Proteomes" id="UP000261875">
    <property type="component" value="Chromosome"/>
</dbReference>
<keyword evidence="1" id="KW-0175">Coiled coil</keyword>
<sequence length="129" mass="14902">MKRKFLGLLLVSGAAPFTFCLASPDFTYHPPVPEHSQPSPEYLEKRKQLDDLEELQKKAAAEEDAKKEAARIMEEKIQEERLERQEAQRGKKNGIITPVKRKMYVDTIISEHNRFQTSFCVSILQQLLT</sequence>
<organism evidence="3 4">
    <name type="scientific">Candidatus Fukatsuia symbiotica</name>
    <dbReference type="NCBI Taxonomy" id="1878942"/>
    <lineage>
        <taxon>Bacteria</taxon>
        <taxon>Pseudomonadati</taxon>
        <taxon>Pseudomonadota</taxon>
        <taxon>Gammaproteobacteria</taxon>
        <taxon>Enterobacterales</taxon>
        <taxon>Yersiniaceae</taxon>
        <taxon>Candidatus Fukatsuia</taxon>
    </lineage>
</organism>
<evidence type="ECO:0000256" key="2">
    <source>
        <dbReference type="SAM" id="SignalP"/>
    </source>
</evidence>
<dbReference type="STRING" id="1878942.GCA_900128755_00565"/>
<dbReference type="EMBL" id="CP021659">
    <property type="protein sequence ID" value="AWK13363.1"/>
    <property type="molecule type" value="Genomic_DNA"/>
</dbReference>
<proteinExistence type="predicted"/>
<protein>
    <submittedName>
        <fullName evidence="3">Uncharacterized protein</fullName>
    </submittedName>
</protein>
<keyword evidence="4" id="KW-1185">Reference proteome</keyword>
<evidence type="ECO:0000313" key="3">
    <source>
        <dbReference type="EMBL" id="AWK13363.1"/>
    </source>
</evidence>
<dbReference type="RefSeq" id="WP_119797025.1">
    <property type="nucleotide sequence ID" value="NZ_CP021659.1"/>
</dbReference>
<dbReference type="KEGG" id="fsm:CCS41_00830"/>
<evidence type="ECO:0000313" key="4">
    <source>
        <dbReference type="Proteomes" id="UP000261875"/>
    </source>
</evidence>
<accession>A0A2U8I2N5</accession>
<reference evidence="3 4" key="1">
    <citation type="submission" date="2017-05" db="EMBL/GenBank/DDBJ databases">
        <title>Genome sequence of Candidatus Fukatsuia symbiotica and Candidatus Hamiltonella defensa from Acyrthosiphon pisum strain 5D.</title>
        <authorList>
            <person name="Patel V.A."/>
            <person name="Chevignon G."/>
            <person name="Russell J.A."/>
            <person name="Oliver K.M."/>
        </authorList>
    </citation>
    <scope>NUCLEOTIDE SEQUENCE [LARGE SCALE GENOMIC DNA]</scope>
    <source>
        <strain evidence="3 4">5D</strain>
    </source>
</reference>
<keyword evidence="2" id="KW-0732">Signal</keyword>
<feature type="coiled-coil region" evidence="1">
    <location>
        <begin position="42"/>
        <end position="90"/>
    </location>
</feature>
<gene>
    <name evidence="3" type="ORF">CCS41_00830</name>
</gene>
<feature type="chain" id="PRO_5016090325" evidence="2">
    <location>
        <begin position="23"/>
        <end position="129"/>
    </location>
</feature>
<name>A0A2U8I2N5_9GAMM</name>
<dbReference type="AlphaFoldDB" id="A0A2U8I2N5"/>